<feature type="signal peptide" evidence="5">
    <location>
        <begin position="1"/>
        <end position="20"/>
    </location>
</feature>
<keyword evidence="5" id="KW-0732">Signal</keyword>
<feature type="domain" description="Plastocyanin-like" evidence="8">
    <location>
        <begin position="59"/>
        <end position="173"/>
    </location>
</feature>
<dbReference type="InterPro" id="IPR008972">
    <property type="entry name" value="Cupredoxin"/>
</dbReference>
<dbReference type="Gene3D" id="2.60.40.420">
    <property type="entry name" value="Cupredoxins - blue copper proteins"/>
    <property type="match status" value="3"/>
</dbReference>
<keyword evidence="4" id="KW-0186">Copper</keyword>
<evidence type="ECO:0000256" key="4">
    <source>
        <dbReference type="ARBA" id="ARBA00023008"/>
    </source>
</evidence>
<dbReference type="Pfam" id="PF07732">
    <property type="entry name" value="Cu-oxidase_3"/>
    <property type="match status" value="1"/>
</dbReference>
<dbReference type="PANTHER" id="PTHR11709">
    <property type="entry name" value="MULTI-COPPER OXIDASE"/>
    <property type="match status" value="1"/>
</dbReference>
<dbReference type="InterPro" id="IPR011706">
    <property type="entry name" value="Cu-oxidase_C"/>
</dbReference>
<evidence type="ECO:0000256" key="5">
    <source>
        <dbReference type="SAM" id="SignalP"/>
    </source>
</evidence>
<dbReference type="InterPro" id="IPR011707">
    <property type="entry name" value="Cu-oxidase-like_N"/>
</dbReference>
<dbReference type="EMBL" id="WTPW01000945">
    <property type="protein sequence ID" value="KAF0468088.1"/>
    <property type="molecule type" value="Genomic_DNA"/>
</dbReference>
<keyword evidence="2" id="KW-0479">Metal-binding</keyword>
<dbReference type="SUPFAM" id="SSF49503">
    <property type="entry name" value="Cupredoxins"/>
    <property type="match status" value="3"/>
</dbReference>
<evidence type="ECO:0000259" key="8">
    <source>
        <dbReference type="Pfam" id="PF07732"/>
    </source>
</evidence>
<feature type="domain" description="Plastocyanin-like" evidence="7">
    <location>
        <begin position="416"/>
        <end position="541"/>
    </location>
</feature>
<protein>
    <submittedName>
        <fullName evidence="9">Extracellular dihydrogeodin oxidase/laccase</fullName>
    </submittedName>
</protein>
<dbReference type="InterPro" id="IPR001117">
    <property type="entry name" value="Cu-oxidase_2nd"/>
</dbReference>
<evidence type="ECO:0000259" key="7">
    <source>
        <dbReference type="Pfam" id="PF07731"/>
    </source>
</evidence>
<dbReference type="PROSITE" id="PS00080">
    <property type="entry name" value="MULTICOPPER_OXIDASE2"/>
    <property type="match status" value="1"/>
</dbReference>
<dbReference type="OrthoDB" id="2121828at2759"/>
<gene>
    <name evidence="9" type="ORF">F8M41_025861</name>
</gene>
<dbReference type="CDD" id="cd13857">
    <property type="entry name" value="CuRO_1_Diphenol_Ox"/>
    <property type="match status" value="1"/>
</dbReference>
<dbReference type="GO" id="GO:0016491">
    <property type="term" value="F:oxidoreductase activity"/>
    <property type="evidence" value="ECO:0007669"/>
    <property type="project" value="UniProtKB-KW"/>
</dbReference>
<evidence type="ECO:0000313" key="9">
    <source>
        <dbReference type="EMBL" id="KAF0468088.1"/>
    </source>
</evidence>
<dbReference type="Pfam" id="PF00394">
    <property type="entry name" value="Cu-oxidase"/>
    <property type="match status" value="1"/>
</dbReference>
<evidence type="ECO:0000256" key="1">
    <source>
        <dbReference type="ARBA" id="ARBA00010609"/>
    </source>
</evidence>
<name>A0A8H3XI00_GIGMA</name>
<sequence length="563" mass="63278">MRTIKNSFLLILLLGVFVSAMPVSEKRDTSLYNDNMFTPLTIPEKTDKPQTRKYTLKLSQTQWAPDGFTRSTYLVNNQYPGPILQANKGDWFSITVENDLPVETSMHWHGMFQRGTSWFDGVPSVSQCSITPGSSLTYEFSTNEQTGTYWWHSHYNAQYMDGILGALIIHDPEDPNLKDYDYEYVVTLTDWYHQTTADLLALFLAPGYTGGNPVPDAGLISGKGQFNCDAKPGYPCKKDSDVAVYKVQKGKKYRFRIINTSGEAFYMFSIDGHKMKVIEVEGTYVQPFEVTQLPLHIAQRYSVIVEANQDAKDYWIRATMSKECIFNNGNTTINHDSAINYNVTGILSYEGSSNKSPDSTPFTDDLTPCRNLDSKLIKPLTASPPKEPTQTISYNVTFGTNAMGVAEALLNNSSYVPDKIPTTLRIINDHVDVKTMPTSQNIEAFNDDKGVAEITVYNNNSANHPFHLHGHIFWLIGDGVGTEIDKSVYNTVDPPVRDTTIVPAKGWTTIRFIIDNPGVWAFHCHIEWHLQIGMFAQIAELTDQLKLQKIPDSIQGFCANKAY</sequence>
<evidence type="ECO:0000313" key="10">
    <source>
        <dbReference type="Proteomes" id="UP000439903"/>
    </source>
</evidence>
<organism evidence="9 10">
    <name type="scientific">Gigaspora margarita</name>
    <dbReference type="NCBI Taxonomy" id="4874"/>
    <lineage>
        <taxon>Eukaryota</taxon>
        <taxon>Fungi</taxon>
        <taxon>Fungi incertae sedis</taxon>
        <taxon>Mucoromycota</taxon>
        <taxon>Glomeromycotina</taxon>
        <taxon>Glomeromycetes</taxon>
        <taxon>Diversisporales</taxon>
        <taxon>Gigasporaceae</taxon>
        <taxon>Gigaspora</taxon>
    </lineage>
</organism>
<dbReference type="FunFam" id="2.60.40.420:FF:000045">
    <property type="entry name" value="Laccase 2"/>
    <property type="match status" value="1"/>
</dbReference>
<dbReference type="GO" id="GO:0005507">
    <property type="term" value="F:copper ion binding"/>
    <property type="evidence" value="ECO:0007669"/>
    <property type="project" value="InterPro"/>
</dbReference>
<dbReference type="AlphaFoldDB" id="A0A8H3XI00"/>
<dbReference type="InterPro" id="IPR002355">
    <property type="entry name" value="Cu_oxidase_Cu_BS"/>
</dbReference>
<evidence type="ECO:0000259" key="6">
    <source>
        <dbReference type="Pfam" id="PF00394"/>
    </source>
</evidence>
<dbReference type="Pfam" id="PF07731">
    <property type="entry name" value="Cu-oxidase_2"/>
    <property type="match status" value="1"/>
</dbReference>
<keyword evidence="3" id="KW-0560">Oxidoreductase</keyword>
<keyword evidence="10" id="KW-1185">Reference proteome</keyword>
<reference evidence="9 10" key="1">
    <citation type="journal article" date="2019" name="Environ. Microbiol.">
        <title>At the nexus of three kingdoms: the genome of the mycorrhizal fungus Gigaspora margarita provides insights into plant, endobacterial and fungal interactions.</title>
        <authorList>
            <person name="Venice F."/>
            <person name="Ghignone S."/>
            <person name="Salvioli di Fossalunga A."/>
            <person name="Amselem J."/>
            <person name="Novero M."/>
            <person name="Xianan X."/>
            <person name="Sedzielewska Toro K."/>
            <person name="Morin E."/>
            <person name="Lipzen A."/>
            <person name="Grigoriev I.V."/>
            <person name="Henrissat B."/>
            <person name="Martin F.M."/>
            <person name="Bonfante P."/>
        </authorList>
    </citation>
    <scope>NUCLEOTIDE SEQUENCE [LARGE SCALE GENOMIC DNA]</scope>
    <source>
        <strain evidence="9 10">BEG34</strain>
    </source>
</reference>
<feature type="chain" id="PRO_5034816879" evidence="5">
    <location>
        <begin position="21"/>
        <end position="563"/>
    </location>
</feature>
<evidence type="ECO:0000256" key="2">
    <source>
        <dbReference type="ARBA" id="ARBA00022723"/>
    </source>
</evidence>
<comment type="caution">
    <text evidence="9">The sequence shown here is derived from an EMBL/GenBank/DDBJ whole genome shotgun (WGS) entry which is preliminary data.</text>
</comment>
<dbReference type="PROSITE" id="PS00079">
    <property type="entry name" value="MULTICOPPER_OXIDASE1"/>
    <property type="match status" value="1"/>
</dbReference>
<accession>A0A8H3XI00</accession>
<dbReference type="InterPro" id="IPR045087">
    <property type="entry name" value="Cu-oxidase_fam"/>
</dbReference>
<comment type="similarity">
    <text evidence="1">Belongs to the multicopper oxidase family.</text>
</comment>
<dbReference type="Proteomes" id="UP000439903">
    <property type="component" value="Unassembled WGS sequence"/>
</dbReference>
<evidence type="ECO:0000256" key="3">
    <source>
        <dbReference type="ARBA" id="ARBA00023002"/>
    </source>
</evidence>
<feature type="domain" description="Plastocyanin-like" evidence="6">
    <location>
        <begin position="183"/>
        <end position="332"/>
    </location>
</feature>
<dbReference type="PANTHER" id="PTHR11709:SF511">
    <property type="entry name" value="LACCASE"/>
    <property type="match status" value="1"/>
</dbReference>
<dbReference type="InterPro" id="IPR033138">
    <property type="entry name" value="Cu_oxidase_CS"/>
</dbReference>
<proteinExistence type="inferred from homology"/>